<feature type="active site" description="Nucleophile" evidence="7">
    <location>
        <position position="300"/>
    </location>
</feature>
<dbReference type="Gene3D" id="3.20.20.80">
    <property type="entry name" value="Glycosidases"/>
    <property type="match status" value="1"/>
</dbReference>
<comment type="caution">
    <text evidence="12">The sequence shown here is derived from an EMBL/GenBank/DDBJ whole genome shotgun (WGS) entry which is preliminary data.</text>
</comment>
<evidence type="ECO:0000256" key="1">
    <source>
        <dbReference type="ARBA" id="ARBA00001412"/>
    </source>
</evidence>
<dbReference type="SUPFAM" id="SSF52317">
    <property type="entry name" value="Class I glutamine amidotransferase-like"/>
    <property type="match status" value="1"/>
</dbReference>
<feature type="binding site" evidence="9">
    <location>
        <position position="153"/>
    </location>
    <ligand>
        <name>Zn(2+)</name>
        <dbReference type="ChEBI" id="CHEBI:29105"/>
    </ligand>
</feature>
<dbReference type="PANTHER" id="PTHR36447:SF1">
    <property type="entry name" value="BETA-GALACTOSIDASE GANA"/>
    <property type="match status" value="1"/>
</dbReference>
<dbReference type="Pfam" id="PF08532">
    <property type="entry name" value="Glyco_hydro_42M"/>
    <property type="match status" value="1"/>
</dbReference>
<dbReference type="GO" id="GO:0009341">
    <property type="term" value="C:beta-galactosidase complex"/>
    <property type="evidence" value="ECO:0007669"/>
    <property type="project" value="InterPro"/>
</dbReference>
<dbReference type="RefSeq" id="WP_073717295.1">
    <property type="nucleotide sequence ID" value="NZ_MQVR01000075.1"/>
</dbReference>
<keyword evidence="9" id="KW-0479">Metal-binding</keyword>
<feature type="binding site" evidence="8">
    <location>
        <position position="144"/>
    </location>
    <ligand>
        <name>substrate</name>
    </ligand>
</feature>
<name>A0A1Q5Q029_9ACTO</name>
<dbReference type="PIRSF" id="PIRSF001084">
    <property type="entry name" value="B-galactosidase"/>
    <property type="match status" value="1"/>
</dbReference>
<dbReference type="InterPro" id="IPR017853">
    <property type="entry name" value="GH"/>
</dbReference>
<evidence type="ECO:0000313" key="13">
    <source>
        <dbReference type="Proteomes" id="UP000185628"/>
    </source>
</evidence>
<evidence type="ECO:0000256" key="7">
    <source>
        <dbReference type="PIRSR" id="PIRSR001084-1"/>
    </source>
</evidence>
<organism evidence="12 13">
    <name type="scientific">Bowdeniella nasicola</name>
    <dbReference type="NCBI Taxonomy" id="208480"/>
    <lineage>
        <taxon>Bacteria</taxon>
        <taxon>Bacillati</taxon>
        <taxon>Actinomycetota</taxon>
        <taxon>Actinomycetes</taxon>
        <taxon>Actinomycetales</taxon>
        <taxon>Actinomycetaceae</taxon>
        <taxon>Bowdeniella</taxon>
    </lineage>
</organism>
<protein>
    <recommendedName>
        <fullName evidence="3 6">Beta-galactosidase</fullName>
        <shortName evidence="6">Beta-gal</shortName>
        <ecNumber evidence="3 6">3.2.1.23</ecNumber>
    </recommendedName>
</protein>
<feature type="binding site" evidence="8">
    <location>
        <position position="106"/>
    </location>
    <ligand>
        <name>substrate</name>
    </ligand>
</feature>
<evidence type="ECO:0000259" key="10">
    <source>
        <dbReference type="Pfam" id="PF02449"/>
    </source>
</evidence>
<gene>
    <name evidence="12" type="ORF">BSZ39_10550</name>
</gene>
<evidence type="ECO:0000256" key="2">
    <source>
        <dbReference type="ARBA" id="ARBA00005940"/>
    </source>
</evidence>
<sequence length="699" mass="75504">MAGIIYGADYNPEQWNAQVRERDVELMKEAGLSLASVGVFSWARLEIADGEFDFGWLDEVIENLAAAGIGIDLATATASPPAWLTTAHPEILPVTEDGVRLAHGSRQDFCPSSPVFRRYAARLAGKLAERYGTHPALKLWHISNEYGCHSVHCYCETSAEAFRGWLLNKYGDLESLNEAWGTDFWSQRYTDITQVDVPRATPTLKNPGQVADFLAFSSDEMLACYLAEKEAIRAHSDVPVTTNFMGLFPHANYRDWAPHIDVISDDSYPDPATVFAAHETALVSDLMRSLKDGQPFYLLEQTTSAVQWRERNVRKRPGVFALQSLARIARGADAICQFQWRQSVRGAETFHSAMVPHAGRASRTFTEVCQLGDTLKRLGPAVGARVKTTVALLIDWASIFHRAAAIGPGPDRGLAAISAWHRTAFERGYPVDFVFPDSDLSAYRVIIVPELFAMSKATADALTAAAEGGAQIIVTAPSAVVDETGKAYEGGYAAIISDLLGIVVLDHHLVAEDSDQLADPRVDRISSAITPALDQVNLETEPSSALFRVLDRMSHPRPALAGGIWAEEIAISDGVEALATFAGGDLSGLPAITYRAASGGGGTYVATDLESVGRAAIFQLAELRARITGERLEMPDGVEAIRRGDVVFVLNHGDSAAQIAGLTGHDLVSDSVVTGHLVVPPRSAAAIDVSSRRESPDLS</sequence>
<dbReference type="InterPro" id="IPR013780">
    <property type="entry name" value="Glyco_hydro_b"/>
</dbReference>
<evidence type="ECO:0000256" key="4">
    <source>
        <dbReference type="ARBA" id="ARBA00022801"/>
    </source>
</evidence>
<dbReference type="InterPro" id="IPR013738">
    <property type="entry name" value="Beta_galactosidase_Trimer"/>
</dbReference>
<dbReference type="EC" id="3.2.1.23" evidence="3 6"/>
<comment type="similarity">
    <text evidence="2 6">Belongs to the glycosyl hydrolase 42 family.</text>
</comment>
<dbReference type="Gene3D" id="2.60.40.1180">
    <property type="entry name" value="Golgi alpha-mannosidase II"/>
    <property type="match status" value="1"/>
</dbReference>
<evidence type="ECO:0000259" key="11">
    <source>
        <dbReference type="Pfam" id="PF08532"/>
    </source>
</evidence>
<accession>A0A1Q5Q029</accession>
<dbReference type="EMBL" id="MQVR01000075">
    <property type="protein sequence ID" value="OKL53238.1"/>
    <property type="molecule type" value="Genomic_DNA"/>
</dbReference>
<feature type="domain" description="Beta-galactosidase trimerisation" evidence="11">
    <location>
        <begin position="389"/>
        <end position="621"/>
    </location>
</feature>
<evidence type="ECO:0000256" key="6">
    <source>
        <dbReference type="PIRNR" id="PIRNR001084"/>
    </source>
</evidence>
<keyword evidence="4 6" id="KW-0378">Hydrolase</keyword>
<dbReference type="Proteomes" id="UP000185628">
    <property type="component" value="Unassembled WGS sequence"/>
</dbReference>
<feature type="binding site" evidence="9">
    <location>
        <position position="155"/>
    </location>
    <ligand>
        <name>Zn(2+)</name>
        <dbReference type="ChEBI" id="CHEBI:29105"/>
    </ligand>
</feature>
<proteinExistence type="inferred from homology"/>
<dbReference type="InterPro" id="IPR013529">
    <property type="entry name" value="Glyco_hydro_42_N"/>
</dbReference>
<dbReference type="InterPro" id="IPR029062">
    <property type="entry name" value="Class_I_gatase-like"/>
</dbReference>
<evidence type="ECO:0000256" key="5">
    <source>
        <dbReference type="ARBA" id="ARBA00023295"/>
    </source>
</evidence>
<comment type="catalytic activity">
    <reaction evidence="1 6">
        <text>Hydrolysis of terminal non-reducing beta-D-galactose residues in beta-D-galactosides.</text>
        <dbReference type="EC" id="3.2.1.23"/>
    </reaction>
</comment>
<keyword evidence="13" id="KW-1185">Reference proteome</keyword>
<dbReference type="Gene3D" id="3.40.50.880">
    <property type="match status" value="1"/>
</dbReference>
<dbReference type="InterPro" id="IPR003476">
    <property type="entry name" value="Glyco_hydro_42"/>
</dbReference>
<dbReference type="Pfam" id="PF02449">
    <property type="entry name" value="Glyco_hydro_42"/>
    <property type="match status" value="1"/>
</dbReference>
<dbReference type="GO" id="GO:0046872">
    <property type="term" value="F:metal ion binding"/>
    <property type="evidence" value="ECO:0007669"/>
    <property type="project" value="UniProtKB-KW"/>
</dbReference>
<feature type="active site" description="Proton donor" evidence="7">
    <location>
        <position position="145"/>
    </location>
</feature>
<dbReference type="GO" id="GO:0004565">
    <property type="term" value="F:beta-galactosidase activity"/>
    <property type="evidence" value="ECO:0007669"/>
    <property type="project" value="UniProtKB-EC"/>
</dbReference>
<feature type="binding site" evidence="8">
    <location>
        <position position="308"/>
    </location>
    <ligand>
        <name>substrate</name>
    </ligand>
</feature>
<dbReference type="OrthoDB" id="9800974at2"/>
<dbReference type="PANTHER" id="PTHR36447">
    <property type="entry name" value="BETA-GALACTOSIDASE GANA"/>
    <property type="match status" value="1"/>
</dbReference>
<evidence type="ECO:0000256" key="9">
    <source>
        <dbReference type="PIRSR" id="PIRSR001084-3"/>
    </source>
</evidence>
<feature type="domain" description="Glycoside hydrolase family 42 N-terminal" evidence="10">
    <location>
        <begin position="9"/>
        <end position="378"/>
    </location>
</feature>
<feature type="binding site" evidence="9">
    <location>
        <position position="110"/>
    </location>
    <ligand>
        <name>Zn(2+)</name>
        <dbReference type="ChEBI" id="CHEBI:29105"/>
    </ligand>
</feature>
<dbReference type="AlphaFoldDB" id="A0A1Q5Q029"/>
<keyword evidence="9" id="KW-0862">Zinc</keyword>
<reference evidence="13" key="1">
    <citation type="submission" date="2016-12" db="EMBL/GenBank/DDBJ databases">
        <authorList>
            <person name="Meng X."/>
        </authorList>
    </citation>
    <scope>NUCLEOTIDE SEQUENCE [LARGE SCALE GENOMIC DNA]</scope>
    <source>
        <strain evidence="13">DSM 19116</strain>
    </source>
</reference>
<evidence type="ECO:0000313" key="12">
    <source>
        <dbReference type="EMBL" id="OKL53238.1"/>
    </source>
</evidence>
<evidence type="ECO:0000256" key="8">
    <source>
        <dbReference type="PIRSR" id="PIRSR001084-2"/>
    </source>
</evidence>
<dbReference type="SUPFAM" id="SSF51445">
    <property type="entry name" value="(Trans)glycosidases"/>
    <property type="match status" value="1"/>
</dbReference>
<keyword evidence="5 6" id="KW-0326">Glycosidase</keyword>
<dbReference type="GO" id="GO:0005975">
    <property type="term" value="P:carbohydrate metabolic process"/>
    <property type="evidence" value="ECO:0007669"/>
    <property type="project" value="InterPro"/>
</dbReference>
<dbReference type="CDD" id="cd03143">
    <property type="entry name" value="A4_beta-galactosidase_middle_domain"/>
    <property type="match status" value="1"/>
</dbReference>
<evidence type="ECO:0000256" key="3">
    <source>
        <dbReference type="ARBA" id="ARBA00012756"/>
    </source>
</evidence>